<dbReference type="AlphaFoldDB" id="A0A5M3N644"/>
<dbReference type="OrthoDB" id="198652at2759"/>
<sequence length="333" mass="37970">MHASEVFALYRSHIRQTRSLPHHYLRQFFSLRAADDFRKVLQTKDVTLRRKKVKRLSKGLKTLTAANGGDYNAFNRILDVAYGRIGRLRWELMQPWIDQDYPNPPAPIIAGKEKSRPPVFSPALRALQLSNVSRKTRPLTANDIKTPPTLPEHANPQSEDALFLGPFSKRREVNLRWRYFTRESKKIYPPLEVAVEGEDPSAVRTGTGLEGTGILQEAIALATWPQEAFSASSNHSPRPLPFDGHLPIRWLRRRYQELLKRMPVISYLPGQNSPTPRWTVSPSHPGLQTINAPILPAVHRQWIDFARSVEMKETNANSQGTVKGKAIRREQTL</sequence>
<dbReference type="InterPro" id="IPR046896">
    <property type="entry name" value="Cup1-like_N"/>
</dbReference>
<dbReference type="Proteomes" id="UP000053558">
    <property type="component" value="Unassembled WGS sequence"/>
</dbReference>
<protein>
    <recommendedName>
        <fullName evidence="2">LYR motif-containing protein Cup1-like N-terminal domain-containing protein</fullName>
    </recommendedName>
</protein>
<name>A0A5M3N644_CONPW</name>
<evidence type="ECO:0000313" key="4">
    <source>
        <dbReference type="Proteomes" id="UP000053558"/>
    </source>
</evidence>
<dbReference type="GeneID" id="19206980"/>
<dbReference type="OMA" id="REVNIRW"/>
<gene>
    <name evidence="3" type="ORF">CONPUDRAFT_44195</name>
</gene>
<dbReference type="KEGG" id="cput:CONPUDRAFT_44195"/>
<dbReference type="EMBL" id="JH711573">
    <property type="protein sequence ID" value="EIW86883.1"/>
    <property type="molecule type" value="Genomic_DNA"/>
</dbReference>
<organism evidence="3 4">
    <name type="scientific">Coniophora puteana (strain RWD-64-598)</name>
    <name type="common">Brown rot fungus</name>
    <dbReference type="NCBI Taxonomy" id="741705"/>
    <lineage>
        <taxon>Eukaryota</taxon>
        <taxon>Fungi</taxon>
        <taxon>Dikarya</taxon>
        <taxon>Basidiomycota</taxon>
        <taxon>Agaricomycotina</taxon>
        <taxon>Agaricomycetes</taxon>
        <taxon>Agaricomycetidae</taxon>
        <taxon>Boletales</taxon>
        <taxon>Coniophorineae</taxon>
        <taxon>Coniophoraceae</taxon>
        <taxon>Coniophora</taxon>
    </lineage>
</organism>
<keyword evidence="4" id="KW-1185">Reference proteome</keyword>
<evidence type="ECO:0000256" key="1">
    <source>
        <dbReference type="SAM" id="MobiDB-lite"/>
    </source>
</evidence>
<dbReference type="Pfam" id="PF20263">
    <property type="entry name" value="LYRM2-like"/>
    <property type="match status" value="1"/>
</dbReference>
<evidence type="ECO:0000259" key="2">
    <source>
        <dbReference type="Pfam" id="PF20263"/>
    </source>
</evidence>
<feature type="domain" description="LYR motif-containing protein Cup1-like N-terminal" evidence="2">
    <location>
        <begin position="9"/>
        <end position="93"/>
    </location>
</feature>
<dbReference type="RefSeq" id="XP_007762429.1">
    <property type="nucleotide sequence ID" value="XM_007764239.1"/>
</dbReference>
<feature type="region of interest" description="Disordered" evidence="1">
    <location>
        <begin position="139"/>
        <end position="158"/>
    </location>
</feature>
<accession>A0A5M3N644</accession>
<reference evidence="4" key="1">
    <citation type="journal article" date="2012" name="Science">
        <title>The Paleozoic origin of enzymatic lignin decomposition reconstructed from 31 fungal genomes.</title>
        <authorList>
            <person name="Floudas D."/>
            <person name="Binder M."/>
            <person name="Riley R."/>
            <person name="Barry K."/>
            <person name="Blanchette R.A."/>
            <person name="Henrissat B."/>
            <person name="Martinez A.T."/>
            <person name="Otillar R."/>
            <person name="Spatafora J.W."/>
            <person name="Yadav J.S."/>
            <person name="Aerts A."/>
            <person name="Benoit I."/>
            <person name="Boyd A."/>
            <person name="Carlson A."/>
            <person name="Copeland A."/>
            <person name="Coutinho P.M."/>
            <person name="de Vries R.P."/>
            <person name="Ferreira P."/>
            <person name="Findley K."/>
            <person name="Foster B."/>
            <person name="Gaskell J."/>
            <person name="Glotzer D."/>
            <person name="Gorecki P."/>
            <person name="Heitman J."/>
            <person name="Hesse C."/>
            <person name="Hori C."/>
            <person name="Igarashi K."/>
            <person name="Jurgens J.A."/>
            <person name="Kallen N."/>
            <person name="Kersten P."/>
            <person name="Kohler A."/>
            <person name="Kuees U."/>
            <person name="Kumar T.K.A."/>
            <person name="Kuo A."/>
            <person name="LaButti K."/>
            <person name="Larrondo L.F."/>
            <person name="Lindquist E."/>
            <person name="Ling A."/>
            <person name="Lombard V."/>
            <person name="Lucas S."/>
            <person name="Lundell T."/>
            <person name="Martin R."/>
            <person name="McLaughlin D.J."/>
            <person name="Morgenstern I."/>
            <person name="Morin E."/>
            <person name="Murat C."/>
            <person name="Nagy L.G."/>
            <person name="Nolan M."/>
            <person name="Ohm R.A."/>
            <person name="Patyshakuliyeva A."/>
            <person name="Rokas A."/>
            <person name="Ruiz-Duenas F.J."/>
            <person name="Sabat G."/>
            <person name="Salamov A."/>
            <person name="Samejima M."/>
            <person name="Schmutz J."/>
            <person name="Slot J.C."/>
            <person name="St John F."/>
            <person name="Stenlid J."/>
            <person name="Sun H."/>
            <person name="Sun S."/>
            <person name="Syed K."/>
            <person name="Tsang A."/>
            <person name="Wiebenga A."/>
            <person name="Young D."/>
            <person name="Pisabarro A."/>
            <person name="Eastwood D.C."/>
            <person name="Martin F."/>
            <person name="Cullen D."/>
            <person name="Grigoriev I.V."/>
            <person name="Hibbett D.S."/>
        </authorList>
    </citation>
    <scope>NUCLEOTIDE SEQUENCE [LARGE SCALE GENOMIC DNA]</scope>
    <source>
        <strain evidence="4">RWD-64-598 SS2</strain>
    </source>
</reference>
<evidence type="ECO:0000313" key="3">
    <source>
        <dbReference type="EMBL" id="EIW86883.1"/>
    </source>
</evidence>
<comment type="caution">
    <text evidence="3">The sequence shown here is derived from an EMBL/GenBank/DDBJ whole genome shotgun (WGS) entry which is preliminary data.</text>
</comment>
<proteinExistence type="predicted"/>